<gene>
    <name evidence="2" type="ORF">Ga0061060_11082</name>
</gene>
<name>A0A0K6GP42_9BACL</name>
<dbReference type="InterPro" id="IPR013766">
    <property type="entry name" value="Thioredoxin_domain"/>
</dbReference>
<evidence type="ECO:0000313" key="2">
    <source>
        <dbReference type="EMBL" id="CUA80515.1"/>
    </source>
</evidence>
<dbReference type="SUPFAM" id="SSF52833">
    <property type="entry name" value="Thioredoxin-like"/>
    <property type="match status" value="1"/>
</dbReference>
<dbReference type="Pfam" id="PF00085">
    <property type="entry name" value="Thioredoxin"/>
    <property type="match status" value="1"/>
</dbReference>
<evidence type="ECO:0000313" key="3">
    <source>
        <dbReference type="Proteomes" id="UP000182738"/>
    </source>
</evidence>
<dbReference type="EMBL" id="CYGZ01000010">
    <property type="protein sequence ID" value="CUA80515.1"/>
    <property type="molecule type" value="Genomic_DNA"/>
</dbReference>
<reference evidence="3" key="1">
    <citation type="submission" date="2015-08" db="EMBL/GenBank/DDBJ databases">
        <authorList>
            <person name="Varghese N."/>
        </authorList>
    </citation>
    <scope>NUCLEOTIDE SEQUENCE [LARGE SCALE GENOMIC DNA]</scope>
    <source>
        <strain evidence="3">DSM 27374</strain>
    </source>
</reference>
<dbReference type="AlphaFoldDB" id="A0A0K6GP42"/>
<dbReference type="CDD" id="cd02947">
    <property type="entry name" value="TRX_family"/>
    <property type="match status" value="1"/>
</dbReference>
<dbReference type="Proteomes" id="UP000182738">
    <property type="component" value="Unassembled WGS sequence"/>
</dbReference>
<dbReference type="STRING" id="1325335.GCA_001418025_01829"/>
<dbReference type="InterPro" id="IPR036249">
    <property type="entry name" value="Thioredoxin-like_sf"/>
</dbReference>
<accession>A0A0K6GP42</accession>
<sequence length="89" mass="10327">MIVVKVVYMYTPLCGTCQVASRMVDVLEQLLPTVTFERQDLNYVPDKAVEWCIESVPCLLIFQHGELVQKIYAFHSVPYLYETLRKLAE</sequence>
<organism evidence="2 3">
    <name type="scientific">Anoxybacillus suryakundensis</name>
    <dbReference type="NCBI Taxonomy" id="1325335"/>
    <lineage>
        <taxon>Bacteria</taxon>
        <taxon>Bacillati</taxon>
        <taxon>Bacillota</taxon>
        <taxon>Bacilli</taxon>
        <taxon>Bacillales</taxon>
        <taxon>Anoxybacillaceae</taxon>
        <taxon>Anoxybacillus</taxon>
    </lineage>
</organism>
<evidence type="ECO:0000259" key="1">
    <source>
        <dbReference type="Pfam" id="PF00085"/>
    </source>
</evidence>
<feature type="domain" description="Thioredoxin" evidence="1">
    <location>
        <begin position="6"/>
        <end position="72"/>
    </location>
</feature>
<dbReference type="RefSeq" id="WP_032101141.1">
    <property type="nucleotide sequence ID" value="NZ_BAABDZ010000034.1"/>
</dbReference>
<dbReference type="Gene3D" id="3.40.30.10">
    <property type="entry name" value="Glutaredoxin"/>
    <property type="match status" value="1"/>
</dbReference>
<protein>
    <submittedName>
        <fullName evidence="2">Thioredoxin</fullName>
    </submittedName>
</protein>
<dbReference type="OrthoDB" id="5784238at2"/>
<keyword evidence="3" id="KW-1185">Reference proteome</keyword>
<proteinExistence type="predicted"/>